<proteinExistence type="predicted"/>
<dbReference type="InterPro" id="IPR053843">
    <property type="entry name" value="DnaD_N"/>
</dbReference>
<protein>
    <submittedName>
        <fullName evidence="3">Helix-turn-helix domain-containing protein</fullName>
    </submittedName>
</protein>
<dbReference type="SUPFAM" id="SSF46785">
    <property type="entry name" value="Winged helix' DNA-binding domain"/>
    <property type="match status" value="1"/>
</dbReference>
<feature type="compositionally biased region" description="Polar residues" evidence="1">
    <location>
        <begin position="1"/>
        <end position="10"/>
    </location>
</feature>
<organism evidence="3 4">
    <name type="scientific">Roseibium aestuarii</name>
    <dbReference type="NCBI Taxonomy" id="2600299"/>
    <lineage>
        <taxon>Bacteria</taxon>
        <taxon>Pseudomonadati</taxon>
        <taxon>Pseudomonadota</taxon>
        <taxon>Alphaproteobacteria</taxon>
        <taxon>Hyphomicrobiales</taxon>
        <taxon>Stappiaceae</taxon>
        <taxon>Roseibium</taxon>
    </lineage>
</organism>
<name>A0ABW4JPK5_9HYPH</name>
<keyword evidence="4" id="KW-1185">Reference proteome</keyword>
<gene>
    <name evidence="3" type="ORF">ACFSC7_00500</name>
</gene>
<dbReference type="Proteomes" id="UP001597327">
    <property type="component" value="Unassembled WGS sequence"/>
</dbReference>
<comment type="caution">
    <text evidence="3">The sequence shown here is derived from an EMBL/GenBank/DDBJ whole genome shotgun (WGS) entry which is preliminary data.</text>
</comment>
<feature type="region of interest" description="Disordered" evidence="1">
    <location>
        <begin position="1"/>
        <end position="23"/>
    </location>
</feature>
<feature type="region of interest" description="Disordered" evidence="1">
    <location>
        <begin position="141"/>
        <end position="169"/>
    </location>
</feature>
<accession>A0ABW4JPK5</accession>
<evidence type="ECO:0000313" key="4">
    <source>
        <dbReference type="Proteomes" id="UP001597327"/>
    </source>
</evidence>
<dbReference type="RefSeq" id="WP_149892115.1">
    <property type="nucleotide sequence ID" value="NZ_JBHUFA010000001.1"/>
</dbReference>
<evidence type="ECO:0000313" key="3">
    <source>
        <dbReference type="EMBL" id="MFD1693984.1"/>
    </source>
</evidence>
<dbReference type="Gene3D" id="1.10.10.10">
    <property type="entry name" value="Winged helix-like DNA-binding domain superfamily/Winged helix DNA-binding domain"/>
    <property type="match status" value="1"/>
</dbReference>
<dbReference type="InterPro" id="IPR036388">
    <property type="entry name" value="WH-like_DNA-bd_sf"/>
</dbReference>
<evidence type="ECO:0000256" key="1">
    <source>
        <dbReference type="SAM" id="MobiDB-lite"/>
    </source>
</evidence>
<dbReference type="EMBL" id="JBHUFA010000001">
    <property type="protein sequence ID" value="MFD1693984.1"/>
    <property type="molecule type" value="Genomic_DNA"/>
</dbReference>
<sequence>MTEQNQSETESPPKKQRRSANADKWGGKVMEQGFCMIPSLLLRAQRRLHLNPSQLAVLLQIIDHWWDAARKPYPSKKELSSRLGISERQVQRYITDLENEGLLRRQERYGDHGGRQTNMYDLQGLVDKLAEIEPEFREARELARKSRKAAASPGWRPKKKTGADKDAPS</sequence>
<dbReference type="Pfam" id="PF21984">
    <property type="entry name" value="DnaD_N"/>
    <property type="match status" value="1"/>
</dbReference>
<dbReference type="InterPro" id="IPR036390">
    <property type="entry name" value="WH_DNA-bd_sf"/>
</dbReference>
<evidence type="ECO:0000259" key="2">
    <source>
        <dbReference type="Pfam" id="PF21984"/>
    </source>
</evidence>
<feature type="domain" description="DnaD N-terminal" evidence="2">
    <location>
        <begin position="37"/>
        <end position="133"/>
    </location>
</feature>
<reference evidence="4" key="1">
    <citation type="journal article" date="2019" name="Int. J. Syst. Evol. Microbiol.">
        <title>The Global Catalogue of Microorganisms (GCM) 10K type strain sequencing project: providing services to taxonomists for standard genome sequencing and annotation.</title>
        <authorList>
            <consortium name="The Broad Institute Genomics Platform"/>
            <consortium name="The Broad Institute Genome Sequencing Center for Infectious Disease"/>
            <person name="Wu L."/>
            <person name="Ma J."/>
        </authorList>
    </citation>
    <scope>NUCLEOTIDE SEQUENCE [LARGE SCALE GENOMIC DNA]</scope>
    <source>
        <strain evidence="4">JCM 3369</strain>
    </source>
</reference>